<gene>
    <name evidence="2" type="ORF">KCV87_15055</name>
</gene>
<dbReference type="AlphaFoldDB" id="A0AA45R6V3"/>
<feature type="transmembrane region" description="Helical" evidence="1">
    <location>
        <begin position="29"/>
        <end position="48"/>
    </location>
</feature>
<sequence length="92" mass="9707">MDRLRLLLALCLSALVALSLVNSPAELLAVVTAVTLVVLVLTTAPLVLDSPAWARSLSLREKSLRAAFLRLRDPDAAGRPRPRAPGAALSLA</sequence>
<evidence type="ECO:0000313" key="3">
    <source>
        <dbReference type="Proteomes" id="UP000677152"/>
    </source>
</evidence>
<keyword evidence="1" id="KW-1133">Transmembrane helix</keyword>
<reference evidence="2" key="1">
    <citation type="submission" date="2021-04" db="EMBL/GenBank/DDBJ databases">
        <title>Genomic sequence of Actinosynnema pretiosum subsp. pretiosum ATCC 31280 (C-14919).</title>
        <authorList>
            <person name="Bai L."/>
            <person name="Wang X."/>
            <person name="Xiao Y."/>
        </authorList>
    </citation>
    <scope>NUCLEOTIDE SEQUENCE</scope>
    <source>
        <strain evidence="2">ATCC 31280</strain>
    </source>
</reference>
<accession>A0AA45R6V3</accession>
<evidence type="ECO:0000313" key="2">
    <source>
        <dbReference type="EMBL" id="QUF07234.1"/>
    </source>
</evidence>
<evidence type="ECO:0000256" key="1">
    <source>
        <dbReference type="SAM" id="Phobius"/>
    </source>
</evidence>
<protein>
    <submittedName>
        <fullName evidence="2">Uncharacterized protein</fullName>
    </submittedName>
</protein>
<proteinExistence type="predicted"/>
<dbReference type="Pfam" id="PF19950">
    <property type="entry name" value="DUF6412"/>
    <property type="match status" value="1"/>
</dbReference>
<dbReference type="Proteomes" id="UP000677152">
    <property type="component" value="Chromosome"/>
</dbReference>
<dbReference type="InterPro" id="IPR045635">
    <property type="entry name" value="DUF6412"/>
</dbReference>
<name>A0AA45R6V3_9PSEU</name>
<organism evidence="2 3">
    <name type="scientific">Actinosynnema pretiosum subsp. pretiosum</name>
    <dbReference type="NCBI Taxonomy" id="103721"/>
    <lineage>
        <taxon>Bacteria</taxon>
        <taxon>Bacillati</taxon>
        <taxon>Actinomycetota</taxon>
        <taxon>Actinomycetes</taxon>
        <taxon>Pseudonocardiales</taxon>
        <taxon>Pseudonocardiaceae</taxon>
        <taxon>Actinosynnema</taxon>
    </lineage>
</organism>
<keyword evidence="1" id="KW-0472">Membrane</keyword>
<keyword evidence="1" id="KW-0812">Transmembrane</keyword>
<dbReference type="EMBL" id="CP073249">
    <property type="protein sequence ID" value="QUF07234.1"/>
    <property type="molecule type" value="Genomic_DNA"/>
</dbReference>